<dbReference type="SUPFAM" id="SSF46689">
    <property type="entry name" value="Homeodomain-like"/>
    <property type="match status" value="1"/>
</dbReference>
<keyword evidence="1" id="KW-0805">Transcription regulation</keyword>
<protein>
    <submittedName>
        <fullName evidence="6">TetR family transcriptional regulator</fullName>
    </submittedName>
</protein>
<keyword evidence="2 4" id="KW-0238">DNA-binding</keyword>
<dbReference type="InterPro" id="IPR036271">
    <property type="entry name" value="Tet_transcr_reg_TetR-rel_C_sf"/>
</dbReference>
<dbReference type="GO" id="GO:0003677">
    <property type="term" value="F:DNA binding"/>
    <property type="evidence" value="ECO:0007669"/>
    <property type="project" value="UniProtKB-UniRule"/>
</dbReference>
<dbReference type="RefSeq" id="WP_285759786.1">
    <property type="nucleotide sequence ID" value="NZ_BSQG01000004.1"/>
</dbReference>
<gene>
    <name evidence="6" type="ORF">Nans01_26410</name>
</gene>
<dbReference type="PANTHER" id="PTHR47506">
    <property type="entry name" value="TRANSCRIPTIONAL REGULATORY PROTEIN"/>
    <property type="match status" value="1"/>
</dbReference>
<dbReference type="AlphaFoldDB" id="A0A9W6UJQ0"/>
<dbReference type="Gene3D" id="1.10.357.10">
    <property type="entry name" value="Tetracycline Repressor, domain 2"/>
    <property type="match status" value="1"/>
</dbReference>
<evidence type="ECO:0000256" key="4">
    <source>
        <dbReference type="PROSITE-ProRule" id="PRU00335"/>
    </source>
</evidence>
<proteinExistence type="predicted"/>
<name>A0A9W6UJQ0_9ACTN</name>
<evidence type="ECO:0000256" key="1">
    <source>
        <dbReference type="ARBA" id="ARBA00023015"/>
    </source>
</evidence>
<accession>A0A9W6UJQ0</accession>
<dbReference type="Proteomes" id="UP001165092">
    <property type="component" value="Unassembled WGS sequence"/>
</dbReference>
<organism evidence="6 7">
    <name type="scientific">Nocardiopsis ansamitocini</name>
    <dbReference type="NCBI Taxonomy" id="1670832"/>
    <lineage>
        <taxon>Bacteria</taxon>
        <taxon>Bacillati</taxon>
        <taxon>Actinomycetota</taxon>
        <taxon>Actinomycetes</taxon>
        <taxon>Streptosporangiales</taxon>
        <taxon>Nocardiopsidaceae</taxon>
        <taxon>Nocardiopsis</taxon>
    </lineage>
</organism>
<reference evidence="6" key="1">
    <citation type="submission" date="2023-02" db="EMBL/GenBank/DDBJ databases">
        <title>Nocardiopsis ansamitocini NBRC 112285.</title>
        <authorList>
            <person name="Ichikawa N."/>
            <person name="Sato H."/>
            <person name="Tonouchi N."/>
        </authorList>
    </citation>
    <scope>NUCLEOTIDE SEQUENCE</scope>
    <source>
        <strain evidence="6">NBRC 112285</strain>
    </source>
</reference>
<dbReference type="SUPFAM" id="SSF48498">
    <property type="entry name" value="Tetracyclin repressor-like, C-terminal domain"/>
    <property type="match status" value="1"/>
</dbReference>
<evidence type="ECO:0000256" key="3">
    <source>
        <dbReference type="ARBA" id="ARBA00023163"/>
    </source>
</evidence>
<dbReference type="EMBL" id="BSQG01000004">
    <property type="protein sequence ID" value="GLU48290.1"/>
    <property type="molecule type" value="Genomic_DNA"/>
</dbReference>
<feature type="domain" description="HTH tetR-type" evidence="5">
    <location>
        <begin position="4"/>
        <end position="64"/>
    </location>
</feature>
<keyword evidence="3" id="KW-0804">Transcription</keyword>
<evidence type="ECO:0000259" key="5">
    <source>
        <dbReference type="PROSITE" id="PS50977"/>
    </source>
</evidence>
<comment type="caution">
    <text evidence="6">The sequence shown here is derived from an EMBL/GenBank/DDBJ whole genome shotgun (WGS) entry which is preliminary data.</text>
</comment>
<dbReference type="InterPro" id="IPR009057">
    <property type="entry name" value="Homeodomain-like_sf"/>
</dbReference>
<dbReference type="InterPro" id="IPR001647">
    <property type="entry name" value="HTH_TetR"/>
</dbReference>
<evidence type="ECO:0000313" key="7">
    <source>
        <dbReference type="Proteomes" id="UP001165092"/>
    </source>
</evidence>
<dbReference type="PROSITE" id="PS50977">
    <property type="entry name" value="HTH_TETR_2"/>
    <property type="match status" value="1"/>
</dbReference>
<feature type="DNA-binding region" description="H-T-H motif" evidence="4">
    <location>
        <begin position="27"/>
        <end position="46"/>
    </location>
</feature>
<dbReference type="Pfam" id="PF00440">
    <property type="entry name" value="TetR_N"/>
    <property type="match status" value="1"/>
</dbReference>
<dbReference type="PANTHER" id="PTHR47506:SF1">
    <property type="entry name" value="HTH-TYPE TRANSCRIPTIONAL REGULATOR YJDC"/>
    <property type="match status" value="1"/>
</dbReference>
<sequence length="191" mass="20578">MDDVEARRRVIEAADRLYYGNGIQAVGMDRLRTESGVSLKRLYSLFSSKEEIVLGVLSHRHQLWTQGLEAQVSQVGAPQDRVLAVYDYLAGWFTDDTFRGCGFINAFGEIGTAPSIAAAVREHKESFQRFMVGLVAQAGGSAELAGYLALLAEGAQTTAAIAGSPDPARQARRAAQTLISAELGDRTTVTV</sequence>
<keyword evidence="7" id="KW-1185">Reference proteome</keyword>
<evidence type="ECO:0000313" key="6">
    <source>
        <dbReference type="EMBL" id="GLU48290.1"/>
    </source>
</evidence>
<evidence type="ECO:0000256" key="2">
    <source>
        <dbReference type="ARBA" id="ARBA00023125"/>
    </source>
</evidence>